<dbReference type="AlphaFoldDB" id="A0A7R8AIW9"/>
<dbReference type="KEGG" id="apuu:APUU_11903A"/>
<name>A0A7R8AIW9_9EURO</name>
<dbReference type="OrthoDB" id="4291851at2759"/>
<organism evidence="2 3">
    <name type="scientific">Aspergillus puulaauensis</name>
    <dbReference type="NCBI Taxonomy" id="1220207"/>
    <lineage>
        <taxon>Eukaryota</taxon>
        <taxon>Fungi</taxon>
        <taxon>Dikarya</taxon>
        <taxon>Ascomycota</taxon>
        <taxon>Pezizomycotina</taxon>
        <taxon>Eurotiomycetes</taxon>
        <taxon>Eurotiomycetidae</taxon>
        <taxon>Eurotiales</taxon>
        <taxon>Aspergillaceae</taxon>
        <taxon>Aspergillus</taxon>
    </lineage>
</organism>
<keyword evidence="3" id="KW-1185">Reference proteome</keyword>
<accession>A0A7R8AIW9</accession>
<sequence length="101" mass="10808">MRVTTNFSLLALLALVSSSAAKMTTVGLETADDSHAIVVPLDDCHDIGQDEVHTVHITKKCRVFTGRMCTGTTVALQPGQHTSDEAPVRVGSVLCEEPDLF</sequence>
<proteinExistence type="predicted"/>
<protein>
    <submittedName>
        <fullName evidence="2">Uncharacterized protein</fullName>
    </submittedName>
</protein>
<reference evidence="2" key="2">
    <citation type="submission" date="2021-02" db="EMBL/GenBank/DDBJ databases">
        <title>Aspergillus puulaauensis MK2 genome sequence.</title>
        <authorList>
            <person name="Futagami T."/>
            <person name="Mori K."/>
            <person name="Kadooka C."/>
            <person name="Tanaka T."/>
        </authorList>
    </citation>
    <scope>NUCLEOTIDE SEQUENCE</scope>
    <source>
        <strain evidence="2">MK2</strain>
    </source>
</reference>
<dbReference type="RefSeq" id="XP_041551269.1">
    <property type="nucleotide sequence ID" value="XM_041698045.1"/>
</dbReference>
<evidence type="ECO:0000313" key="3">
    <source>
        <dbReference type="Proteomes" id="UP000654913"/>
    </source>
</evidence>
<feature type="chain" id="PRO_5031143011" evidence="1">
    <location>
        <begin position="22"/>
        <end position="101"/>
    </location>
</feature>
<dbReference type="EMBL" id="AP024443">
    <property type="protein sequence ID" value="BCS19075.1"/>
    <property type="molecule type" value="Genomic_DNA"/>
</dbReference>
<gene>
    <name evidence="2" type="ORF">APUU_11903A</name>
</gene>
<reference evidence="2" key="1">
    <citation type="submission" date="2021-01" db="EMBL/GenBank/DDBJ databases">
        <authorList>
            <consortium name="Aspergillus puulaauensis MK2 genome sequencing consortium"/>
            <person name="Kazuki M."/>
            <person name="Futagami T."/>
        </authorList>
    </citation>
    <scope>NUCLEOTIDE SEQUENCE</scope>
    <source>
        <strain evidence="2">MK2</strain>
    </source>
</reference>
<dbReference type="Proteomes" id="UP000654913">
    <property type="component" value="Chromosome 1"/>
</dbReference>
<keyword evidence="1" id="KW-0732">Signal</keyword>
<feature type="signal peptide" evidence="1">
    <location>
        <begin position="1"/>
        <end position="21"/>
    </location>
</feature>
<evidence type="ECO:0000313" key="2">
    <source>
        <dbReference type="EMBL" id="BCS19075.1"/>
    </source>
</evidence>
<dbReference type="GeneID" id="64969080"/>
<evidence type="ECO:0000256" key="1">
    <source>
        <dbReference type="SAM" id="SignalP"/>
    </source>
</evidence>